<keyword evidence="1" id="KW-0175">Coiled coil</keyword>
<dbReference type="EMBL" id="CP028773">
    <property type="protein sequence ID" value="AWU74683.1"/>
    <property type="molecule type" value="Genomic_DNA"/>
</dbReference>
<proteinExistence type="predicted"/>
<evidence type="ECO:0000256" key="1">
    <source>
        <dbReference type="SAM" id="Coils"/>
    </source>
</evidence>
<evidence type="ECO:0000313" key="2">
    <source>
        <dbReference type="EMBL" id="AWU74683.1"/>
    </source>
</evidence>
<dbReference type="GeneID" id="40382394"/>
<dbReference type="KEGG" id="pkz:C5L36_0A12590"/>
<accession>A0A2U9R060</accession>
<protein>
    <submittedName>
        <fullName evidence="2">Uncharacterized protein</fullName>
    </submittedName>
</protein>
<name>A0A2U9R060_PICKU</name>
<keyword evidence="3" id="KW-1185">Reference proteome</keyword>
<dbReference type="RefSeq" id="XP_029320160.1">
    <property type="nucleotide sequence ID" value="XM_029464301.1"/>
</dbReference>
<dbReference type="AlphaFoldDB" id="A0A2U9R060"/>
<feature type="coiled-coil region" evidence="1">
    <location>
        <begin position="112"/>
        <end position="146"/>
    </location>
</feature>
<gene>
    <name evidence="2" type="ORF">C5L36_0A12590</name>
</gene>
<sequence>MGTYISEKMLHELEHALLQHVKVDKEDAHLSLFVESLLHHIESNSVVGYPDSRSHHQRHLHSPPTHSSLIEEAMLSVNAGNEARQRLSKLYTVVDSIVEQTGKTLSRTQEILTHLENQEEQEKEFLQQVKQNNTDTLREVAALTRSSLDTDIDLLNSIANWKSS</sequence>
<evidence type="ECO:0000313" key="3">
    <source>
        <dbReference type="Proteomes" id="UP000249293"/>
    </source>
</evidence>
<dbReference type="Proteomes" id="UP000249293">
    <property type="component" value="Chromosome 1"/>
</dbReference>
<dbReference type="VEuPathDB" id="FungiDB:C5L36_0A12590"/>
<organism evidence="2 3">
    <name type="scientific">Pichia kudriavzevii</name>
    <name type="common">Yeast</name>
    <name type="synonym">Issatchenkia orientalis</name>
    <dbReference type="NCBI Taxonomy" id="4909"/>
    <lineage>
        <taxon>Eukaryota</taxon>
        <taxon>Fungi</taxon>
        <taxon>Dikarya</taxon>
        <taxon>Ascomycota</taxon>
        <taxon>Saccharomycotina</taxon>
        <taxon>Pichiomycetes</taxon>
        <taxon>Pichiales</taxon>
        <taxon>Pichiaceae</taxon>
        <taxon>Pichia</taxon>
    </lineage>
</organism>
<reference evidence="2 3" key="1">
    <citation type="submission" date="2018-06" db="EMBL/GenBank/DDBJ databases">
        <title>Population genomics shows no distinction between pathogenic Candida krusei and environmental Pichia kudriavzevii: One species, four names.</title>
        <authorList>
            <person name="Douglass A.P."/>
            <person name="Offei B."/>
            <person name="Braun-Galleani S."/>
            <person name="Coughlan A.Y."/>
            <person name="Martos A."/>
            <person name="Ortiz-Merino R.A."/>
            <person name="Byrne K.P."/>
            <person name="Wolfe K.H."/>
        </authorList>
    </citation>
    <scope>NUCLEOTIDE SEQUENCE [LARGE SCALE GENOMIC DNA]</scope>
    <source>
        <strain evidence="2 3">CBS573</strain>
    </source>
</reference>